<evidence type="ECO:0000256" key="3">
    <source>
        <dbReference type="ARBA" id="ARBA00022692"/>
    </source>
</evidence>
<comment type="caution">
    <text evidence="8">The sequence shown here is derived from an EMBL/GenBank/DDBJ whole genome shotgun (WGS) entry which is preliminary data.</text>
</comment>
<organism evidence="8">
    <name type="scientific">mine drainage metagenome</name>
    <dbReference type="NCBI Taxonomy" id="410659"/>
    <lineage>
        <taxon>unclassified sequences</taxon>
        <taxon>metagenomes</taxon>
        <taxon>ecological metagenomes</taxon>
    </lineage>
</organism>
<dbReference type="Pfam" id="PF01566">
    <property type="entry name" value="Nramp"/>
    <property type="match status" value="1"/>
</dbReference>
<evidence type="ECO:0000256" key="1">
    <source>
        <dbReference type="ARBA" id="ARBA00004141"/>
    </source>
</evidence>
<protein>
    <submittedName>
        <fullName evidence="8">Divalent metal cation transporter MntH</fullName>
    </submittedName>
</protein>
<evidence type="ECO:0000256" key="6">
    <source>
        <dbReference type="SAM" id="MobiDB-lite"/>
    </source>
</evidence>
<feature type="transmembrane region" description="Helical" evidence="7">
    <location>
        <begin position="308"/>
        <end position="330"/>
    </location>
</feature>
<feature type="transmembrane region" description="Helical" evidence="7">
    <location>
        <begin position="215"/>
        <end position="234"/>
    </location>
</feature>
<keyword evidence="3 7" id="KW-0812">Transmembrane</keyword>
<feature type="transmembrane region" description="Helical" evidence="7">
    <location>
        <begin position="361"/>
        <end position="382"/>
    </location>
</feature>
<comment type="subcellular location">
    <subcellularLocation>
        <location evidence="1">Membrane</location>
        <topology evidence="1">Multi-pass membrane protein</topology>
    </subcellularLocation>
</comment>
<feature type="transmembrane region" description="Helical" evidence="7">
    <location>
        <begin position="152"/>
        <end position="170"/>
    </location>
</feature>
<dbReference type="GO" id="GO:0034755">
    <property type="term" value="P:iron ion transmembrane transport"/>
    <property type="evidence" value="ECO:0007669"/>
    <property type="project" value="TreeGrafter"/>
</dbReference>
<sequence length="393" mass="41117">MFVAVAVGAGDEPVVPGQRYVPGGIVDVPDQEGTLPESLETPEDDERADDALGGPDLDDPAPPSTVERRSRLRGFLGILGPGLVTGVADDDPSGVATYSQAGAAFGVGLLWTAPLSLPLMYAVQEICDRTALATGDSLGTLVRRRFGRDARWVVAVLVVALLIANCLNVAADLAAIGSGMQLLGLGPDHLWAAIAGAALTAGLVWGSFERLAKIFKWLCLVLLGYVGVLFAAQVPWHDVGAGTLGLRMTWTWNSIGLLVAVLGTTISPYMFFWQSAHRIEEMRSETGTSDASQPLPDRSPRKAWTKLFASRVDVFVGMLVSTLAMFAIMVSTSSTIGRNGPVTINTAADAAKALAPIAGPLASAVFSIGFIATGVLAVPVLASRFHDEGVPVT</sequence>
<dbReference type="GO" id="GO:0005886">
    <property type="term" value="C:plasma membrane"/>
    <property type="evidence" value="ECO:0007669"/>
    <property type="project" value="TreeGrafter"/>
</dbReference>
<evidence type="ECO:0000256" key="7">
    <source>
        <dbReference type="SAM" id="Phobius"/>
    </source>
</evidence>
<dbReference type="PANTHER" id="PTHR11706:SF33">
    <property type="entry name" value="NATURAL RESISTANCE-ASSOCIATED MACROPHAGE PROTEIN 2"/>
    <property type="match status" value="1"/>
</dbReference>
<dbReference type="EMBL" id="MLJW01000628">
    <property type="protein sequence ID" value="OIQ84311.1"/>
    <property type="molecule type" value="Genomic_DNA"/>
</dbReference>
<evidence type="ECO:0000313" key="8">
    <source>
        <dbReference type="EMBL" id="OIQ84311.1"/>
    </source>
</evidence>
<feature type="transmembrane region" description="Helical" evidence="7">
    <location>
        <begin position="190"/>
        <end position="208"/>
    </location>
</feature>
<accession>A0A1J5QWT8</accession>
<dbReference type="PANTHER" id="PTHR11706">
    <property type="entry name" value="SOLUTE CARRIER PROTEIN FAMILY 11 MEMBER"/>
    <property type="match status" value="1"/>
</dbReference>
<dbReference type="GO" id="GO:0005384">
    <property type="term" value="F:manganese ion transmembrane transporter activity"/>
    <property type="evidence" value="ECO:0007669"/>
    <property type="project" value="TreeGrafter"/>
</dbReference>
<evidence type="ECO:0000256" key="2">
    <source>
        <dbReference type="ARBA" id="ARBA00022448"/>
    </source>
</evidence>
<keyword evidence="2" id="KW-0813">Transport</keyword>
<dbReference type="InterPro" id="IPR001046">
    <property type="entry name" value="NRAMP_fam"/>
</dbReference>
<proteinExistence type="predicted"/>
<reference evidence="8" key="1">
    <citation type="submission" date="2016-10" db="EMBL/GenBank/DDBJ databases">
        <title>Sequence of Gallionella enrichment culture.</title>
        <authorList>
            <person name="Poehlein A."/>
            <person name="Muehling M."/>
            <person name="Daniel R."/>
        </authorList>
    </citation>
    <scope>NUCLEOTIDE SEQUENCE</scope>
</reference>
<dbReference type="AlphaFoldDB" id="A0A1J5QWT8"/>
<keyword evidence="4 7" id="KW-1133">Transmembrane helix</keyword>
<gene>
    <name evidence="8" type="primary">mntH_17</name>
    <name evidence="8" type="ORF">GALL_338780</name>
</gene>
<name>A0A1J5QWT8_9ZZZZ</name>
<keyword evidence="5 7" id="KW-0472">Membrane</keyword>
<dbReference type="GO" id="GO:0015086">
    <property type="term" value="F:cadmium ion transmembrane transporter activity"/>
    <property type="evidence" value="ECO:0007669"/>
    <property type="project" value="TreeGrafter"/>
</dbReference>
<feature type="transmembrane region" description="Helical" evidence="7">
    <location>
        <begin position="254"/>
        <end position="273"/>
    </location>
</feature>
<evidence type="ECO:0000256" key="4">
    <source>
        <dbReference type="ARBA" id="ARBA00022989"/>
    </source>
</evidence>
<feature type="region of interest" description="Disordered" evidence="6">
    <location>
        <begin position="12"/>
        <end position="66"/>
    </location>
</feature>
<evidence type="ECO:0000256" key="5">
    <source>
        <dbReference type="ARBA" id="ARBA00023136"/>
    </source>
</evidence>